<proteinExistence type="predicted"/>
<dbReference type="AlphaFoldDB" id="A0AAV5U0K6"/>
<evidence type="ECO:0000313" key="2">
    <source>
        <dbReference type="Proteomes" id="UP001432027"/>
    </source>
</evidence>
<gene>
    <name evidence="1" type="ORF">PENTCL1PPCAC_22225</name>
</gene>
<evidence type="ECO:0000313" key="1">
    <source>
        <dbReference type="EMBL" id="GMT00051.1"/>
    </source>
</evidence>
<dbReference type="Proteomes" id="UP001432027">
    <property type="component" value="Unassembled WGS sequence"/>
</dbReference>
<keyword evidence="2" id="KW-1185">Reference proteome</keyword>
<feature type="non-terminal residue" evidence="1">
    <location>
        <position position="1"/>
    </location>
</feature>
<reference evidence="1" key="1">
    <citation type="submission" date="2023-10" db="EMBL/GenBank/DDBJ databases">
        <title>Genome assembly of Pristionchus species.</title>
        <authorList>
            <person name="Yoshida K."/>
            <person name="Sommer R.J."/>
        </authorList>
    </citation>
    <scope>NUCLEOTIDE SEQUENCE</scope>
    <source>
        <strain evidence="1">RS0144</strain>
    </source>
</reference>
<organism evidence="1 2">
    <name type="scientific">Pristionchus entomophagus</name>
    <dbReference type="NCBI Taxonomy" id="358040"/>
    <lineage>
        <taxon>Eukaryota</taxon>
        <taxon>Metazoa</taxon>
        <taxon>Ecdysozoa</taxon>
        <taxon>Nematoda</taxon>
        <taxon>Chromadorea</taxon>
        <taxon>Rhabditida</taxon>
        <taxon>Rhabditina</taxon>
        <taxon>Diplogasteromorpha</taxon>
        <taxon>Diplogasteroidea</taxon>
        <taxon>Neodiplogasteridae</taxon>
        <taxon>Pristionchus</taxon>
    </lineage>
</organism>
<sequence>VEVEYPIADAFRRFSGPIDHDETLTPIDIDNDQGCFVKRVEVVAVISKGEETFNPSEVCSLGEKCVVDLQFE</sequence>
<feature type="non-terminal residue" evidence="1">
    <location>
        <position position="72"/>
    </location>
</feature>
<dbReference type="EMBL" id="BTSX01000005">
    <property type="protein sequence ID" value="GMT00051.1"/>
    <property type="molecule type" value="Genomic_DNA"/>
</dbReference>
<protein>
    <submittedName>
        <fullName evidence="1">Uncharacterized protein</fullName>
    </submittedName>
</protein>
<comment type="caution">
    <text evidence="1">The sequence shown here is derived from an EMBL/GenBank/DDBJ whole genome shotgun (WGS) entry which is preliminary data.</text>
</comment>
<name>A0AAV5U0K6_9BILA</name>
<accession>A0AAV5U0K6</accession>